<evidence type="ECO:0000313" key="2">
    <source>
        <dbReference type="EMBL" id="EAT15501.1"/>
    </source>
</evidence>
<gene>
    <name evidence="2" type="ORF">Dace_1363</name>
</gene>
<dbReference type="RefSeq" id="WP_006000850.1">
    <property type="nucleotide sequence ID" value="NZ_AAEW02000010.1"/>
</dbReference>
<evidence type="ECO:0000259" key="1">
    <source>
        <dbReference type="Pfam" id="PF13406"/>
    </source>
</evidence>
<accession>Q1JYZ3</accession>
<dbReference type="Gene3D" id="1.10.8.350">
    <property type="entry name" value="Bacterial muramidase"/>
    <property type="match status" value="1"/>
</dbReference>
<dbReference type="GO" id="GO:0008933">
    <property type="term" value="F:peptidoglycan lytic transglycosylase activity"/>
    <property type="evidence" value="ECO:0007669"/>
    <property type="project" value="TreeGrafter"/>
</dbReference>
<name>Q1JYZ3_DESA6</name>
<dbReference type="InterPro" id="IPR031304">
    <property type="entry name" value="SLT_2"/>
</dbReference>
<dbReference type="NCBIfam" id="TIGR02283">
    <property type="entry name" value="MltB_2"/>
    <property type="match status" value="1"/>
</dbReference>
<dbReference type="SUPFAM" id="SSF53955">
    <property type="entry name" value="Lysozyme-like"/>
    <property type="match status" value="1"/>
</dbReference>
<sequence>MLSKQPLKTSQTSPPSLQWWLLLAVLLLWPMSLGAATASNQFTEWLAVLRQDAIAAGISATTVDNALSGIRQPKKKVIHHDRNQPEKKATLQRYMAGKINGTRIEHGRTMLERYPTWLTRVEQRYGVPRRYLIALWGIETHYGAYSGNFSVIQALATLAYDSRRGDYFRKELLKALQILDEGHVSLARMKGSWAGAMGQCQFMPSSFYHYAIDGNKDGRIDIWATIPDIFASMANYLEKAHWQTGQTWGRQVTVPKDLNHNLIGLKTRLPLAQWREHGVRQLNDSPLPSSELRASLIAPDGLNGPTYLVYDNFRALLRWNRSHRFAITVGTLADKLVEKK</sequence>
<protein>
    <submittedName>
        <fullName evidence="2">Lytic murein transglycosylase</fullName>
    </submittedName>
</protein>
<evidence type="ECO:0000313" key="3">
    <source>
        <dbReference type="Proteomes" id="UP000005695"/>
    </source>
</evidence>
<feature type="domain" description="Transglycosylase SLT" evidence="1">
    <location>
        <begin position="41"/>
        <end position="334"/>
    </location>
</feature>
<dbReference type="OrthoDB" id="9808544at2"/>
<organism evidence="2 3">
    <name type="scientific">Desulfuromonas acetoxidans (strain DSM 684 / 11070)</name>
    <dbReference type="NCBI Taxonomy" id="281689"/>
    <lineage>
        <taxon>Bacteria</taxon>
        <taxon>Pseudomonadati</taxon>
        <taxon>Thermodesulfobacteriota</taxon>
        <taxon>Desulfuromonadia</taxon>
        <taxon>Desulfuromonadales</taxon>
        <taxon>Desulfuromonadaceae</taxon>
        <taxon>Desulfuromonas</taxon>
    </lineage>
</organism>
<dbReference type="Gene3D" id="1.10.530.10">
    <property type="match status" value="1"/>
</dbReference>
<keyword evidence="3" id="KW-1185">Reference proteome</keyword>
<dbReference type="InterPro" id="IPR043426">
    <property type="entry name" value="MltB-like"/>
</dbReference>
<dbReference type="InterPro" id="IPR023346">
    <property type="entry name" value="Lysozyme-like_dom_sf"/>
</dbReference>
<dbReference type="PANTHER" id="PTHR30163">
    <property type="entry name" value="MEMBRANE-BOUND LYTIC MUREIN TRANSGLYCOSYLASE B"/>
    <property type="match status" value="1"/>
</dbReference>
<reference evidence="2" key="1">
    <citation type="submission" date="2006-05" db="EMBL/GenBank/DDBJ databases">
        <title>Annotation of the draft genome assembly of Desulfuromonas acetoxidans DSM 684.</title>
        <authorList>
            <consortium name="US DOE Joint Genome Institute (JGI-ORNL)"/>
            <person name="Larimer F."/>
            <person name="Land M."/>
            <person name="Hauser L."/>
        </authorList>
    </citation>
    <scope>NUCLEOTIDE SEQUENCE [LARGE SCALE GENOMIC DNA]</scope>
    <source>
        <strain evidence="2">DSM 684</strain>
    </source>
</reference>
<dbReference type="CDD" id="cd13399">
    <property type="entry name" value="Slt35-like"/>
    <property type="match status" value="1"/>
</dbReference>
<proteinExistence type="predicted"/>
<dbReference type="PANTHER" id="PTHR30163:SF8">
    <property type="entry name" value="LYTIC MUREIN TRANSGLYCOSYLASE"/>
    <property type="match status" value="1"/>
</dbReference>
<dbReference type="EMBL" id="AAEW02000010">
    <property type="protein sequence ID" value="EAT15501.1"/>
    <property type="molecule type" value="Genomic_DNA"/>
</dbReference>
<comment type="caution">
    <text evidence="2">The sequence shown here is derived from an EMBL/GenBank/DDBJ whole genome shotgun (WGS) entry which is preliminary data.</text>
</comment>
<dbReference type="GO" id="GO:0009253">
    <property type="term" value="P:peptidoglycan catabolic process"/>
    <property type="evidence" value="ECO:0007669"/>
    <property type="project" value="TreeGrafter"/>
</dbReference>
<dbReference type="FunFam" id="1.10.8.350:FF:000001">
    <property type="entry name" value="Lytic murein transglycosylase B"/>
    <property type="match status" value="1"/>
</dbReference>
<reference evidence="2" key="2">
    <citation type="submission" date="2006-05" db="EMBL/GenBank/DDBJ databases">
        <title>Sequencing of the draft genome and assembly of Desulfuromonas acetoxidans DSM 684.</title>
        <authorList>
            <consortium name="US DOE Joint Genome Institute (JGI-PGF)"/>
            <person name="Copeland A."/>
            <person name="Lucas S."/>
            <person name="Lapidus A."/>
            <person name="Barry K."/>
            <person name="Detter J.C."/>
            <person name="Glavina del Rio T."/>
            <person name="Hammon N."/>
            <person name="Israni S."/>
            <person name="Dalin E."/>
            <person name="Tice H."/>
            <person name="Bruce D."/>
            <person name="Pitluck S."/>
            <person name="Richardson P."/>
        </authorList>
    </citation>
    <scope>NUCLEOTIDE SEQUENCE [LARGE SCALE GENOMIC DNA]</scope>
    <source>
        <strain evidence="2">DSM 684</strain>
    </source>
</reference>
<dbReference type="Proteomes" id="UP000005695">
    <property type="component" value="Unassembled WGS sequence"/>
</dbReference>
<dbReference type="AlphaFoldDB" id="Q1JYZ3"/>
<dbReference type="InterPro" id="IPR011970">
    <property type="entry name" value="MltB_2"/>
</dbReference>
<dbReference type="Pfam" id="PF13406">
    <property type="entry name" value="SLT_2"/>
    <property type="match status" value="1"/>
</dbReference>